<dbReference type="RefSeq" id="WP_073278923.1">
    <property type="nucleotide sequence ID" value="NZ_FRAC01000024.1"/>
</dbReference>
<feature type="transmembrane region" description="Helical" evidence="1">
    <location>
        <begin position="12"/>
        <end position="30"/>
    </location>
</feature>
<evidence type="ECO:0000259" key="2">
    <source>
        <dbReference type="Pfam" id="PF13529"/>
    </source>
</evidence>
<sequence>MIIIGSITCSIINWLVIATMINCILMGVPIPTISKTNYPLTHIITSKNYIDIQKNFECSAYSTAYLMRHYGIQANGEDIYKIMPNKMNNGYVYPKGVVRLLKQQGFKATIRIGNITELKREVSKDTPVIVFIKVYKDKSYLHYVPVVGFDDEYFYIAESLKELINVKDMSYNRRVSISEFKKLWNTSDFKMPLYKYAYITVSSNKKLEV</sequence>
<evidence type="ECO:0000313" key="4">
    <source>
        <dbReference type="Proteomes" id="UP000184386"/>
    </source>
</evidence>
<dbReference type="EMBL" id="FRAC01000024">
    <property type="protein sequence ID" value="SHL15260.1"/>
    <property type="molecule type" value="Genomic_DNA"/>
</dbReference>
<dbReference type="Proteomes" id="UP000184386">
    <property type="component" value="Unassembled WGS sequence"/>
</dbReference>
<keyword evidence="1" id="KW-0812">Transmembrane</keyword>
<dbReference type="SUPFAM" id="SSF54001">
    <property type="entry name" value="Cysteine proteinases"/>
    <property type="match status" value="1"/>
</dbReference>
<gene>
    <name evidence="3" type="ORF">SAMN02745136_04225</name>
</gene>
<evidence type="ECO:0000256" key="1">
    <source>
        <dbReference type="SAM" id="Phobius"/>
    </source>
</evidence>
<keyword evidence="4" id="KW-1185">Reference proteome</keyword>
<dbReference type="InterPro" id="IPR039564">
    <property type="entry name" value="Peptidase_C39-like"/>
</dbReference>
<dbReference type="STRING" id="1121322.SAMN02745136_04225"/>
<protein>
    <submittedName>
        <fullName evidence="3">Peptidase_C39 like family protein</fullName>
    </submittedName>
</protein>
<feature type="domain" description="Peptidase C39-like" evidence="2">
    <location>
        <begin position="54"/>
        <end position="158"/>
    </location>
</feature>
<keyword evidence="1" id="KW-0472">Membrane</keyword>
<dbReference type="AlphaFoldDB" id="A0A1M6YAG6"/>
<name>A0A1M6YAG6_9FIRM</name>
<keyword evidence="1" id="KW-1133">Transmembrane helix</keyword>
<reference evidence="3 4" key="1">
    <citation type="submission" date="2016-11" db="EMBL/GenBank/DDBJ databases">
        <authorList>
            <person name="Jaros S."/>
            <person name="Januszkiewicz K."/>
            <person name="Wedrychowicz H."/>
        </authorList>
    </citation>
    <scope>NUCLEOTIDE SEQUENCE [LARGE SCALE GENOMIC DNA]</scope>
    <source>
        <strain evidence="3 4">DSM 15929</strain>
    </source>
</reference>
<organism evidence="3 4">
    <name type="scientific">Anaerocolumna jejuensis DSM 15929</name>
    <dbReference type="NCBI Taxonomy" id="1121322"/>
    <lineage>
        <taxon>Bacteria</taxon>
        <taxon>Bacillati</taxon>
        <taxon>Bacillota</taxon>
        <taxon>Clostridia</taxon>
        <taxon>Lachnospirales</taxon>
        <taxon>Lachnospiraceae</taxon>
        <taxon>Anaerocolumna</taxon>
    </lineage>
</organism>
<accession>A0A1M6YAG6</accession>
<dbReference type="Gene3D" id="3.90.70.10">
    <property type="entry name" value="Cysteine proteinases"/>
    <property type="match status" value="1"/>
</dbReference>
<dbReference type="InterPro" id="IPR038765">
    <property type="entry name" value="Papain-like_cys_pep_sf"/>
</dbReference>
<proteinExistence type="predicted"/>
<dbReference type="OrthoDB" id="1653762at2"/>
<dbReference type="Pfam" id="PF13529">
    <property type="entry name" value="Peptidase_C39_2"/>
    <property type="match status" value="1"/>
</dbReference>
<evidence type="ECO:0000313" key="3">
    <source>
        <dbReference type="EMBL" id="SHL15260.1"/>
    </source>
</evidence>